<evidence type="ECO:0000313" key="9">
    <source>
        <dbReference type="Proteomes" id="UP000184207"/>
    </source>
</evidence>
<dbReference type="Proteomes" id="UP000184207">
    <property type="component" value="Unassembled WGS sequence"/>
</dbReference>
<dbReference type="GO" id="GO:0005886">
    <property type="term" value="C:plasma membrane"/>
    <property type="evidence" value="ECO:0007669"/>
    <property type="project" value="UniProtKB-SubCell"/>
</dbReference>
<evidence type="ECO:0000256" key="2">
    <source>
        <dbReference type="ARBA" id="ARBA00022448"/>
    </source>
</evidence>
<keyword evidence="4 7" id="KW-0812">Transmembrane</keyword>
<keyword evidence="9" id="KW-1185">Reference proteome</keyword>
<keyword evidence="5 7" id="KW-1133">Transmembrane helix</keyword>
<feature type="transmembrane region" description="Helical" evidence="7">
    <location>
        <begin position="219"/>
        <end position="243"/>
    </location>
</feature>
<feature type="transmembrane region" description="Helical" evidence="7">
    <location>
        <begin position="249"/>
        <end position="267"/>
    </location>
</feature>
<name>A0A1M7S6B0_FERGO</name>
<keyword evidence="2" id="KW-0813">Transport</keyword>
<dbReference type="STRING" id="1121883.SAMN02745226_00536"/>
<proteinExistence type="predicted"/>
<dbReference type="OrthoDB" id="45518at2"/>
<feature type="transmembrane region" description="Helical" evidence="7">
    <location>
        <begin position="365"/>
        <end position="386"/>
    </location>
</feature>
<feature type="transmembrane region" description="Helical" evidence="7">
    <location>
        <begin position="37"/>
        <end position="58"/>
    </location>
</feature>
<evidence type="ECO:0000313" key="8">
    <source>
        <dbReference type="EMBL" id="SHN53882.1"/>
    </source>
</evidence>
<keyword evidence="6 7" id="KW-0472">Membrane</keyword>
<dbReference type="PANTHER" id="PTHR23517">
    <property type="entry name" value="RESISTANCE PROTEIN MDTM, PUTATIVE-RELATED-RELATED"/>
    <property type="match status" value="1"/>
</dbReference>
<evidence type="ECO:0000256" key="4">
    <source>
        <dbReference type="ARBA" id="ARBA00022692"/>
    </source>
</evidence>
<dbReference type="InterPro" id="IPR050171">
    <property type="entry name" value="MFS_Transporters"/>
</dbReference>
<dbReference type="EMBL" id="FRDJ01000002">
    <property type="protein sequence ID" value="SHN53882.1"/>
    <property type="molecule type" value="Genomic_DNA"/>
</dbReference>
<feature type="transmembrane region" description="Helical" evidence="7">
    <location>
        <begin position="303"/>
        <end position="327"/>
    </location>
</feature>
<dbReference type="RefSeq" id="WP_072758063.1">
    <property type="nucleotide sequence ID" value="NZ_FRDJ01000002.1"/>
</dbReference>
<organism evidence="8 9">
    <name type="scientific">Fervidobacterium gondwanense DSM 13020</name>
    <dbReference type="NCBI Taxonomy" id="1121883"/>
    <lineage>
        <taxon>Bacteria</taxon>
        <taxon>Thermotogati</taxon>
        <taxon>Thermotogota</taxon>
        <taxon>Thermotogae</taxon>
        <taxon>Thermotogales</taxon>
        <taxon>Fervidobacteriaceae</taxon>
        <taxon>Fervidobacterium</taxon>
    </lineage>
</organism>
<keyword evidence="3" id="KW-1003">Cell membrane</keyword>
<evidence type="ECO:0000256" key="6">
    <source>
        <dbReference type="ARBA" id="ARBA00023136"/>
    </source>
</evidence>
<accession>A0A1M7S6B0</accession>
<protein>
    <submittedName>
        <fullName evidence="8">Major Facilitator Superfamily protein</fullName>
    </submittedName>
</protein>
<evidence type="ECO:0000256" key="7">
    <source>
        <dbReference type="SAM" id="Phobius"/>
    </source>
</evidence>
<evidence type="ECO:0000256" key="1">
    <source>
        <dbReference type="ARBA" id="ARBA00004651"/>
    </source>
</evidence>
<gene>
    <name evidence="8" type="ORF">SAMN02745226_00536</name>
</gene>
<dbReference type="InterPro" id="IPR036259">
    <property type="entry name" value="MFS_trans_sf"/>
</dbReference>
<dbReference type="SUPFAM" id="SSF103473">
    <property type="entry name" value="MFS general substrate transporter"/>
    <property type="match status" value="1"/>
</dbReference>
<dbReference type="Pfam" id="PF07690">
    <property type="entry name" value="MFS_1"/>
    <property type="match status" value="1"/>
</dbReference>
<feature type="transmembrane region" description="Helical" evidence="7">
    <location>
        <begin position="279"/>
        <end position="297"/>
    </location>
</feature>
<dbReference type="AlphaFoldDB" id="A0A1M7S6B0"/>
<dbReference type="InterPro" id="IPR011701">
    <property type="entry name" value="MFS"/>
</dbReference>
<comment type="subcellular location">
    <subcellularLocation>
        <location evidence="1">Cell membrane</location>
        <topology evidence="1">Multi-pass membrane protein</topology>
    </subcellularLocation>
</comment>
<dbReference type="GO" id="GO:0022857">
    <property type="term" value="F:transmembrane transporter activity"/>
    <property type="evidence" value="ECO:0007669"/>
    <property type="project" value="InterPro"/>
</dbReference>
<feature type="transmembrane region" description="Helical" evidence="7">
    <location>
        <begin position="158"/>
        <end position="176"/>
    </location>
</feature>
<sequence>MGRFFHKYHLLSFSVSIQAYLFSTFINSTAAKLNFTFTQIGLINLVASFVYALASITIGHSGYKYGYKKTMSLLFAYLLFVSFYGLAVRTPYALTLFAILQGAFFGSFFPQVEGLIAKSESTLGIDPPSITGRFTLSWSTGNIIGVTFGPYLTVRLSYIIFMIGLILSSCSAILITKDGRKSGDVIVFKPAHKLTEHTYNSSIVNDSKLMRKLRLEYRIILFLGGLVYTSVMADFPKLILLAGLNLDKAGFLIVGANIGVFLTFVLLQSWKGWVGNEKICALLLSVVPATGILAIFAKSPLPFFITALFAGFSYAVPYTFAIFYGLLSETEAHGKQGALHEMVIGMLFGVGPFLGGLLLDRFNGNTGLVVYALAISLAIYSIQLFFNKFYVLKSQN</sequence>
<evidence type="ECO:0000256" key="3">
    <source>
        <dbReference type="ARBA" id="ARBA00022475"/>
    </source>
</evidence>
<evidence type="ECO:0000256" key="5">
    <source>
        <dbReference type="ARBA" id="ARBA00022989"/>
    </source>
</evidence>
<dbReference type="Gene3D" id="1.20.1250.20">
    <property type="entry name" value="MFS general substrate transporter like domains"/>
    <property type="match status" value="2"/>
</dbReference>
<reference evidence="9" key="1">
    <citation type="submission" date="2016-12" db="EMBL/GenBank/DDBJ databases">
        <authorList>
            <person name="Varghese N."/>
            <person name="Submissions S."/>
        </authorList>
    </citation>
    <scope>NUCLEOTIDE SEQUENCE [LARGE SCALE GENOMIC DNA]</scope>
    <source>
        <strain evidence="9">DSM 13020</strain>
    </source>
</reference>
<feature type="transmembrane region" description="Helical" evidence="7">
    <location>
        <begin position="339"/>
        <end position="359"/>
    </location>
</feature>
<feature type="transmembrane region" description="Helical" evidence="7">
    <location>
        <begin position="12"/>
        <end position="31"/>
    </location>
</feature>